<feature type="region of interest" description="Disordered" evidence="1">
    <location>
        <begin position="1"/>
        <end position="42"/>
    </location>
</feature>
<accession>A0ABR3WPA7</accession>
<reference evidence="2 3" key="1">
    <citation type="journal article" date="2024" name="IMA Fungus">
        <title>IMA Genome - F19 : A genome assembly and annotation guide to empower mycologists, including annotated draft genome sequences of Ceratocystis pirilliformis, Diaporthe australafricana, Fusarium ophioides, Paecilomyces lecythidis, and Sporothrix stenoceras.</title>
        <authorList>
            <person name="Aylward J."/>
            <person name="Wilson A.M."/>
            <person name="Visagie C.M."/>
            <person name="Spraker J."/>
            <person name="Barnes I."/>
            <person name="Buitendag C."/>
            <person name="Ceriani C."/>
            <person name="Del Mar Angel L."/>
            <person name="du Plessis D."/>
            <person name="Fuchs T."/>
            <person name="Gasser K."/>
            <person name="Kramer D."/>
            <person name="Li W."/>
            <person name="Munsamy K."/>
            <person name="Piso A."/>
            <person name="Price J.L."/>
            <person name="Sonnekus B."/>
            <person name="Thomas C."/>
            <person name="van der Nest A."/>
            <person name="van Dijk A."/>
            <person name="van Heerden A."/>
            <person name="van Vuuren N."/>
            <person name="Yilmaz N."/>
            <person name="Duong T.A."/>
            <person name="van der Merwe N.A."/>
            <person name="Wingfield M.J."/>
            <person name="Wingfield B.D."/>
        </authorList>
    </citation>
    <scope>NUCLEOTIDE SEQUENCE [LARGE SCALE GENOMIC DNA]</scope>
    <source>
        <strain evidence="2 3">CMW 18300</strain>
    </source>
</reference>
<evidence type="ECO:0000256" key="1">
    <source>
        <dbReference type="SAM" id="MobiDB-lite"/>
    </source>
</evidence>
<evidence type="ECO:0000313" key="2">
    <source>
        <dbReference type="EMBL" id="KAL1865506.1"/>
    </source>
</evidence>
<evidence type="ECO:0000313" key="3">
    <source>
        <dbReference type="Proteomes" id="UP001583177"/>
    </source>
</evidence>
<feature type="region of interest" description="Disordered" evidence="1">
    <location>
        <begin position="82"/>
        <end position="324"/>
    </location>
</feature>
<keyword evidence="3" id="KW-1185">Reference proteome</keyword>
<feature type="compositionally biased region" description="Polar residues" evidence="1">
    <location>
        <begin position="96"/>
        <end position="111"/>
    </location>
</feature>
<dbReference type="Proteomes" id="UP001583177">
    <property type="component" value="Unassembled WGS sequence"/>
</dbReference>
<sequence length="324" mass="34100">MSSDTSNSNNGGNNNSNYNSSYNHKPPSPPPADMQNRRGSVTSAAFANLFQRTNSATSGTPVFPGAITSAAINEQRRRLSLSTTSLGLSGTSPTGNPSFNRRASLSTNNSDSVDENAIEEEDYPSASRNAPVSPFARRMSFGTSAAMRRPGGSSPGTGNGRPNTQSPGDAVSPSMQRRGTIAVPPSPPDSAAASATSWKPQSSTAPQTNPSNSSNTTRPRAVSDLFSATPKDQGFNWSEQLRSRAESTVASGQRPSFSFASGVTGSPPRNGAVAPPSAHDRNRSVSEMPAPPAQTPKPRSPPRDTRPKPDAFQERILKGDFYMD</sequence>
<feature type="compositionally biased region" description="Low complexity" evidence="1">
    <location>
        <begin position="1"/>
        <end position="23"/>
    </location>
</feature>
<protein>
    <submittedName>
        <fullName evidence="2">Uncharacterized protein</fullName>
    </submittedName>
</protein>
<feature type="compositionally biased region" description="Basic and acidic residues" evidence="1">
    <location>
        <begin position="301"/>
        <end position="318"/>
    </location>
</feature>
<proteinExistence type="predicted"/>
<organism evidence="2 3">
    <name type="scientific">Diaporthe australafricana</name>
    <dbReference type="NCBI Taxonomy" id="127596"/>
    <lineage>
        <taxon>Eukaryota</taxon>
        <taxon>Fungi</taxon>
        <taxon>Dikarya</taxon>
        <taxon>Ascomycota</taxon>
        <taxon>Pezizomycotina</taxon>
        <taxon>Sordariomycetes</taxon>
        <taxon>Sordariomycetidae</taxon>
        <taxon>Diaporthales</taxon>
        <taxon>Diaporthaceae</taxon>
        <taxon>Diaporthe</taxon>
    </lineage>
</organism>
<gene>
    <name evidence="2" type="ORF">Daus18300_007151</name>
</gene>
<comment type="caution">
    <text evidence="2">The sequence shown here is derived from an EMBL/GenBank/DDBJ whole genome shotgun (WGS) entry which is preliminary data.</text>
</comment>
<feature type="compositionally biased region" description="Acidic residues" evidence="1">
    <location>
        <begin position="112"/>
        <end position="123"/>
    </location>
</feature>
<feature type="compositionally biased region" description="Low complexity" evidence="1">
    <location>
        <begin position="82"/>
        <end position="95"/>
    </location>
</feature>
<feature type="compositionally biased region" description="Polar residues" evidence="1">
    <location>
        <begin position="235"/>
        <end position="264"/>
    </location>
</feature>
<feature type="compositionally biased region" description="Pro residues" evidence="1">
    <location>
        <begin position="289"/>
        <end position="299"/>
    </location>
</feature>
<feature type="compositionally biased region" description="Polar residues" evidence="1">
    <location>
        <begin position="198"/>
        <end position="218"/>
    </location>
</feature>
<dbReference type="EMBL" id="JAWRVE010000061">
    <property type="protein sequence ID" value="KAL1865506.1"/>
    <property type="molecule type" value="Genomic_DNA"/>
</dbReference>
<feature type="compositionally biased region" description="Polar residues" evidence="1">
    <location>
        <begin position="160"/>
        <end position="177"/>
    </location>
</feature>
<name>A0ABR3WPA7_9PEZI</name>